<dbReference type="PANTHER" id="PTHR43685:SF13">
    <property type="entry name" value="O ANTIGEN BIOSYNTHESIS RHAMNOSYLTRANSFERASE RFBN"/>
    <property type="match status" value="1"/>
</dbReference>
<dbReference type="AlphaFoldDB" id="A0A9W5W683"/>
<dbReference type="Gene3D" id="3.90.550.10">
    <property type="entry name" value="Spore Coat Polysaccharide Biosynthesis Protein SpsA, Chain A"/>
    <property type="match status" value="1"/>
</dbReference>
<name>A0A9W5W683_9BACL</name>
<organism evidence="2 3">
    <name type="scientific">Paenibacillus darwinianus</name>
    <dbReference type="NCBI Taxonomy" id="1380763"/>
    <lineage>
        <taxon>Bacteria</taxon>
        <taxon>Bacillati</taxon>
        <taxon>Bacillota</taxon>
        <taxon>Bacilli</taxon>
        <taxon>Bacillales</taxon>
        <taxon>Paenibacillaceae</taxon>
        <taxon>Paenibacillus</taxon>
    </lineage>
</organism>
<proteinExistence type="predicted"/>
<comment type="caution">
    <text evidence="2">The sequence shown here is derived from an EMBL/GenBank/DDBJ whole genome shotgun (WGS) entry which is preliminary data.</text>
</comment>
<dbReference type="InterPro" id="IPR001173">
    <property type="entry name" value="Glyco_trans_2-like"/>
</dbReference>
<dbReference type="CDD" id="cd00761">
    <property type="entry name" value="Glyco_tranf_GTA_type"/>
    <property type="match status" value="1"/>
</dbReference>
<evidence type="ECO:0000313" key="2">
    <source>
        <dbReference type="EMBL" id="EXX85838.1"/>
    </source>
</evidence>
<evidence type="ECO:0000313" key="3">
    <source>
        <dbReference type="Proteomes" id="UP000053750"/>
    </source>
</evidence>
<dbReference type="GO" id="GO:0016740">
    <property type="term" value="F:transferase activity"/>
    <property type="evidence" value="ECO:0007669"/>
    <property type="project" value="UniProtKB-KW"/>
</dbReference>
<keyword evidence="2" id="KW-0808">Transferase</keyword>
<dbReference type="InterPro" id="IPR050834">
    <property type="entry name" value="Glycosyltransf_2"/>
</dbReference>
<dbReference type="SUPFAM" id="SSF53448">
    <property type="entry name" value="Nucleotide-diphospho-sugar transferases"/>
    <property type="match status" value="1"/>
</dbReference>
<sequence>MPTNEAAAGVLWAPSVSVIIPTYNAGPELEKLLGRLCAQTLPPLEVIVIDSTSPDGTAERARAAGARVFEIPQSEFDHGGTRNRAAGFAAGEVLVFLTQDALPEDDRLLEELVQRLRDPRVACAYGRQLPREDATVLERLSRAYNYPAVSSVKDKGDLERLGIKTFFCSNVCAAVRRETFVDLGRLDEPVIFNEDLFFAAKAVQAGYRIAYAAEARVVHSHNYSAVQQFRRFFDNGVSMRRHAWVYAYSSVNKEGSRLVWTQMKALVRGRKWRWMVRLMAESVAKYAGYQLGKRYDRLPHAWCIRFSMHREIWGKLSRAGKGASIQG</sequence>
<dbReference type="InterPro" id="IPR029044">
    <property type="entry name" value="Nucleotide-diphossugar_trans"/>
</dbReference>
<gene>
    <name evidence="2" type="ORF">BG53_07565</name>
</gene>
<dbReference type="PANTHER" id="PTHR43685">
    <property type="entry name" value="GLYCOSYLTRANSFERASE"/>
    <property type="match status" value="1"/>
</dbReference>
<feature type="domain" description="Glycosyltransferase 2-like" evidence="1">
    <location>
        <begin position="17"/>
        <end position="180"/>
    </location>
</feature>
<dbReference type="EMBL" id="JFHU01000210">
    <property type="protein sequence ID" value="EXX85838.1"/>
    <property type="molecule type" value="Genomic_DNA"/>
</dbReference>
<dbReference type="Pfam" id="PF00535">
    <property type="entry name" value="Glycos_transf_2"/>
    <property type="match status" value="1"/>
</dbReference>
<accession>A0A9W5W683</accession>
<dbReference type="GO" id="GO:0044010">
    <property type="term" value="P:single-species biofilm formation"/>
    <property type="evidence" value="ECO:0007669"/>
    <property type="project" value="TreeGrafter"/>
</dbReference>
<dbReference type="RefSeq" id="WP_051587955.1">
    <property type="nucleotide sequence ID" value="NZ_KK082176.1"/>
</dbReference>
<dbReference type="OrthoDB" id="9790005at2"/>
<evidence type="ECO:0000259" key="1">
    <source>
        <dbReference type="Pfam" id="PF00535"/>
    </source>
</evidence>
<reference evidence="2 3" key="1">
    <citation type="submission" date="2014-02" db="EMBL/GenBank/DDBJ databases">
        <title>Genome sequence of Paenibacillus darwinianus reveals adaptive mechanisms for survival in Antarctic soils.</title>
        <authorList>
            <person name="Dsouza M."/>
            <person name="Taylor M.W."/>
            <person name="Turner S.J."/>
            <person name="Aislabie J."/>
        </authorList>
    </citation>
    <scope>NUCLEOTIDE SEQUENCE [LARGE SCALE GENOMIC DNA]</scope>
    <source>
        <strain evidence="2 3">CE1</strain>
    </source>
</reference>
<dbReference type="Proteomes" id="UP000053750">
    <property type="component" value="Unassembled WGS sequence"/>
</dbReference>
<protein>
    <submittedName>
        <fullName evidence="2">Glycosyl transferase</fullName>
    </submittedName>
</protein>
<keyword evidence="3" id="KW-1185">Reference proteome</keyword>